<evidence type="ECO:0000313" key="1">
    <source>
        <dbReference type="EMBL" id="KNZ59357.1"/>
    </source>
</evidence>
<dbReference type="AlphaFoldDB" id="A0A0L6VFP3"/>
<sequence>MAHKTSMMQYSVMSFSNSKIRSKCRGPNFRALQGNTVHPSQLDANKALKKRPFNFLTKEMKGDGPTGDFFSANYYQKINNLKKKKAAGHLWSGSQENANPLIYHKMIKKLEEYQEEPLQCEALVMATFLHPAFHLRFFFLIAGQK</sequence>
<keyword evidence="2" id="KW-1185">Reference proteome</keyword>
<name>A0A0L6VFP3_9BASI</name>
<dbReference type="VEuPathDB" id="FungiDB:VP01_174g3"/>
<comment type="caution">
    <text evidence="1">The sequence shown here is derived from an EMBL/GenBank/DDBJ whole genome shotgun (WGS) entry which is preliminary data.</text>
</comment>
<proteinExistence type="predicted"/>
<reference evidence="1 2" key="1">
    <citation type="submission" date="2015-08" db="EMBL/GenBank/DDBJ databases">
        <title>Next Generation Sequencing and Analysis of the Genome of Puccinia sorghi L Schw, the Causal Agent of Maize Common Rust.</title>
        <authorList>
            <person name="Rochi L."/>
            <person name="Burguener G."/>
            <person name="Darino M."/>
            <person name="Turjanski A."/>
            <person name="Kreff E."/>
            <person name="Dieguez M.J."/>
            <person name="Sacco F."/>
        </authorList>
    </citation>
    <scope>NUCLEOTIDE SEQUENCE [LARGE SCALE GENOMIC DNA]</scope>
    <source>
        <strain evidence="1 2">RO10H11247</strain>
    </source>
</reference>
<gene>
    <name evidence="1" type="ORF">VP01_174g3</name>
</gene>
<dbReference type="EMBL" id="LAVV01006559">
    <property type="protein sequence ID" value="KNZ59357.1"/>
    <property type="molecule type" value="Genomic_DNA"/>
</dbReference>
<organism evidence="1 2">
    <name type="scientific">Puccinia sorghi</name>
    <dbReference type="NCBI Taxonomy" id="27349"/>
    <lineage>
        <taxon>Eukaryota</taxon>
        <taxon>Fungi</taxon>
        <taxon>Dikarya</taxon>
        <taxon>Basidiomycota</taxon>
        <taxon>Pucciniomycotina</taxon>
        <taxon>Pucciniomycetes</taxon>
        <taxon>Pucciniales</taxon>
        <taxon>Pucciniaceae</taxon>
        <taxon>Puccinia</taxon>
    </lineage>
</organism>
<dbReference type="Proteomes" id="UP000037035">
    <property type="component" value="Unassembled WGS sequence"/>
</dbReference>
<protein>
    <submittedName>
        <fullName evidence="1">Uncharacterized protein</fullName>
    </submittedName>
</protein>
<evidence type="ECO:0000313" key="2">
    <source>
        <dbReference type="Proteomes" id="UP000037035"/>
    </source>
</evidence>
<accession>A0A0L6VFP3</accession>